<keyword evidence="2" id="KW-1185">Reference proteome</keyword>
<dbReference type="PROSITE" id="PS51257">
    <property type="entry name" value="PROKAR_LIPOPROTEIN"/>
    <property type="match status" value="1"/>
</dbReference>
<reference evidence="2" key="1">
    <citation type="journal article" date="2019" name="Int. J. Syst. Evol. Microbiol.">
        <title>The Global Catalogue of Microorganisms (GCM) 10K type strain sequencing project: providing services to taxonomists for standard genome sequencing and annotation.</title>
        <authorList>
            <consortium name="The Broad Institute Genomics Platform"/>
            <consortium name="The Broad Institute Genome Sequencing Center for Infectious Disease"/>
            <person name="Wu L."/>
            <person name="Ma J."/>
        </authorList>
    </citation>
    <scope>NUCLEOTIDE SEQUENCE [LARGE SCALE GENOMIC DNA]</scope>
    <source>
        <strain evidence="2">JCM 18200</strain>
    </source>
</reference>
<dbReference type="InterPro" id="IPR015915">
    <property type="entry name" value="Kelch-typ_b-propeller"/>
</dbReference>
<dbReference type="Gene3D" id="2.60.40.2340">
    <property type="match status" value="1"/>
</dbReference>
<dbReference type="Proteomes" id="UP001501411">
    <property type="component" value="Unassembled WGS sequence"/>
</dbReference>
<gene>
    <name evidence="1" type="ORF">GCM10023231_29030</name>
</gene>
<dbReference type="SUPFAM" id="SSF50965">
    <property type="entry name" value="Galactose oxidase, central domain"/>
    <property type="match status" value="1"/>
</dbReference>
<organism evidence="1 2">
    <name type="scientific">Olivibacter ginsenosidimutans</name>
    <dbReference type="NCBI Taxonomy" id="1176537"/>
    <lineage>
        <taxon>Bacteria</taxon>
        <taxon>Pseudomonadati</taxon>
        <taxon>Bacteroidota</taxon>
        <taxon>Sphingobacteriia</taxon>
        <taxon>Sphingobacteriales</taxon>
        <taxon>Sphingobacteriaceae</taxon>
        <taxon>Olivibacter</taxon>
    </lineage>
</organism>
<evidence type="ECO:0000313" key="1">
    <source>
        <dbReference type="EMBL" id="GAA4798461.1"/>
    </source>
</evidence>
<evidence type="ECO:0000313" key="2">
    <source>
        <dbReference type="Proteomes" id="UP001501411"/>
    </source>
</evidence>
<sequence>MKQFVFKNYLLMAFIGILATSCSKSNDDEVTKADPKLLSFGFYEADNEGVIVQDYEVSAVTGTAITIALPKEIDRSELVAQFTASPNTTVTVNGEIQQSGNSVQDFSTPVDYIVTEGQTNARYTVTVVNAADYVWTKLSTYSSDETNNIVMKVNPVDGIPYVLYKGNREESADEKAFMVKFEDNSWSFVGSDQGVSDGQVGSYLDIAFDKDGKTYAAYLDYTADISQAGSVKQLQNNAWSLVGSKGLTDGKVSYIEVGINPVDQQPVVFNTIEERKGILPRRALGISYLNGSSWSNNNEIPGRPSSLSASWKASKTVGNALYFGVFNYGGTQTYSIYKYQNNIWETIADMVLEPGAENLSFRDFDMDIDHNGNIYVIAADDAATNGTYNPRVKKYDAETKTWSQVGNVLPFDLNTTRYLSLAVSPTGVPFVLYRNEQMYPEVVSLDSETKDWTTPKVLEASQLGVADVYLDFSPDGVGYAAFVNEAGAVSLYKYDVPAK</sequence>
<dbReference type="Gene3D" id="2.120.10.80">
    <property type="entry name" value="Kelch-type beta propeller"/>
    <property type="match status" value="1"/>
</dbReference>
<dbReference type="RefSeq" id="WP_345232533.1">
    <property type="nucleotide sequence ID" value="NZ_BAABIQ010000039.1"/>
</dbReference>
<dbReference type="InterPro" id="IPR011043">
    <property type="entry name" value="Gal_Oxase/kelch_b-propeller"/>
</dbReference>
<name>A0ABP9BPN0_9SPHI</name>
<dbReference type="EMBL" id="BAABIQ010000039">
    <property type="protein sequence ID" value="GAA4798461.1"/>
    <property type="molecule type" value="Genomic_DNA"/>
</dbReference>
<comment type="caution">
    <text evidence="1">The sequence shown here is derived from an EMBL/GenBank/DDBJ whole genome shotgun (WGS) entry which is preliminary data.</text>
</comment>
<accession>A0ABP9BPN0</accession>
<evidence type="ECO:0008006" key="3">
    <source>
        <dbReference type="Google" id="ProtNLM"/>
    </source>
</evidence>
<protein>
    <recommendedName>
        <fullName evidence="3">DUF5018 domain-containing protein</fullName>
    </recommendedName>
</protein>
<proteinExistence type="predicted"/>